<dbReference type="SUPFAM" id="SSF88713">
    <property type="entry name" value="Glycoside hydrolase/deacetylase"/>
    <property type="match status" value="1"/>
</dbReference>
<evidence type="ECO:0000313" key="3">
    <source>
        <dbReference type="Proteomes" id="UP000230282"/>
    </source>
</evidence>
<evidence type="ECO:0008006" key="4">
    <source>
        <dbReference type="Google" id="ProtNLM"/>
    </source>
</evidence>
<dbReference type="AlphaFoldDB" id="A0A2M8RU38"/>
<dbReference type="Gene3D" id="3.20.20.370">
    <property type="entry name" value="Glycoside hydrolase/deacetylase"/>
    <property type="match status" value="1"/>
</dbReference>
<dbReference type="EMBL" id="PHGZ01000021">
    <property type="protein sequence ID" value="PJG82384.1"/>
    <property type="molecule type" value="Genomic_DNA"/>
</dbReference>
<keyword evidence="3" id="KW-1185">Reference proteome</keyword>
<evidence type="ECO:0000256" key="1">
    <source>
        <dbReference type="SAM" id="SignalP"/>
    </source>
</evidence>
<reference evidence="2 3" key="1">
    <citation type="submission" date="2017-11" db="EMBL/GenBank/DDBJ databases">
        <title>Reclassification of Bisgaard taxon 5 as Caviibacterium pharyngocola gen. nov., sp. nov.</title>
        <authorList>
            <person name="Christensen H."/>
        </authorList>
    </citation>
    <scope>NUCLEOTIDE SEQUENCE [LARGE SCALE GENOMIC DNA]</scope>
    <source>
        <strain evidence="2 3">7_3</strain>
    </source>
</reference>
<proteinExistence type="predicted"/>
<dbReference type="CDD" id="cd10936">
    <property type="entry name" value="CE4_DAC2"/>
    <property type="match status" value="1"/>
</dbReference>
<dbReference type="RefSeq" id="WP_100297322.1">
    <property type="nucleotide sequence ID" value="NZ_PHGZ01000021.1"/>
</dbReference>
<dbReference type="PANTHER" id="PTHR30105:SF2">
    <property type="entry name" value="DIVERGENT POLYSACCHARIDE DEACETYLASE SUPERFAMILY"/>
    <property type="match status" value="1"/>
</dbReference>
<dbReference type="PANTHER" id="PTHR30105">
    <property type="entry name" value="UNCHARACTERIZED YIBQ-RELATED"/>
    <property type="match status" value="1"/>
</dbReference>
<dbReference type="InterPro" id="IPR011330">
    <property type="entry name" value="Glyco_hydro/deAcase_b/a-brl"/>
</dbReference>
<protein>
    <recommendedName>
        <fullName evidence="4">Divergent polysaccharide deacetylase family protein</fullName>
    </recommendedName>
</protein>
<dbReference type="GO" id="GO:0005975">
    <property type="term" value="P:carbohydrate metabolic process"/>
    <property type="evidence" value="ECO:0007669"/>
    <property type="project" value="InterPro"/>
</dbReference>
<comment type="caution">
    <text evidence="2">The sequence shown here is derived from an EMBL/GenBank/DDBJ whole genome shotgun (WGS) entry which is preliminary data.</text>
</comment>
<keyword evidence="1" id="KW-0732">Signal</keyword>
<accession>A0A2M8RU38</accession>
<dbReference type="Pfam" id="PF04748">
    <property type="entry name" value="Polysacc_deac_2"/>
    <property type="match status" value="1"/>
</dbReference>
<evidence type="ECO:0000313" key="2">
    <source>
        <dbReference type="EMBL" id="PJG82384.1"/>
    </source>
</evidence>
<dbReference type="Proteomes" id="UP000230282">
    <property type="component" value="Unassembled WGS sequence"/>
</dbReference>
<gene>
    <name evidence="2" type="ORF">CVP04_09745</name>
</gene>
<sequence length="280" mass="31001">MIAQRLKSAVKILFFSTALFPIFSAAQPARLAIVIDDIGYHPKEDAAILAIPKEISVAIIPSAPYAKQRNQQAKQQNRDILIHLPMQPLSQQKIEEGGIRLGMSQEEVAQRVKNSKAIVSHAIGMNNHMGSAATADSDLMLKLMNVLREQHLFFLDSRTIGRSVAGKIAKQQGVNSLDRHIFLDDSDEFADVQRQFQLSLQYARKHGTAIVIGHPRKNTVAVLQAGLKNLPQDIQLVGMGSLWRKEKVIPPKPFIMLFNDKPAPTSVAPFEDVPLLRGVP</sequence>
<dbReference type="OrthoDB" id="9784811at2"/>
<organism evidence="2 3">
    <name type="scientific">Caviibacterium pharyngocola</name>
    <dbReference type="NCBI Taxonomy" id="28159"/>
    <lineage>
        <taxon>Bacteria</taxon>
        <taxon>Pseudomonadati</taxon>
        <taxon>Pseudomonadota</taxon>
        <taxon>Gammaproteobacteria</taxon>
        <taxon>Pasteurellales</taxon>
        <taxon>Pasteurellaceae</taxon>
        <taxon>Caviibacterium</taxon>
    </lineage>
</organism>
<feature type="chain" id="PRO_5014799231" description="Divergent polysaccharide deacetylase family protein" evidence="1">
    <location>
        <begin position="26"/>
        <end position="280"/>
    </location>
</feature>
<name>A0A2M8RU38_9PAST</name>
<dbReference type="InterPro" id="IPR006837">
    <property type="entry name" value="Divergent_DAC"/>
</dbReference>
<feature type="signal peptide" evidence="1">
    <location>
        <begin position="1"/>
        <end position="25"/>
    </location>
</feature>